<dbReference type="InterPro" id="IPR036047">
    <property type="entry name" value="F-box-like_dom_sf"/>
</dbReference>
<dbReference type="InterPro" id="IPR011043">
    <property type="entry name" value="Gal_Oxase/kelch_b-propeller"/>
</dbReference>
<gene>
    <name evidence="2" type="ORF">POM88_037892</name>
</gene>
<dbReference type="InterPro" id="IPR050796">
    <property type="entry name" value="SCF_F-box_component"/>
</dbReference>
<evidence type="ECO:0000259" key="1">
    <source>
        <dbReference type="PROSITE" id="PS50181"/>
    </source>
</evidence>
<dbReference type="PANTHER" id="PTHR31672">
    <property type="entry name" value="BNACNNG10540D PROTEIN"/>
    <property type="match status" value="1"/>
</dbReference>
<protein>
    <submittedName>
        <fullName evidence="2">F-box domain-containing protein</fullName>
    </submittedName>
</protein>
<dbReference type="NCBIfam" id="TIGR01640">
    <property type="entry name" value="F_box_assoc_1"/>
    <property type="match status" value="1"/>
</dbReference>
<dbReference type="AlphaFoldDB" id="A0AAD8HTI0"/>
<reference evidence="2" key="1">
    <citation type="submission" date="2023-02" db="EMBL/GenBank/DDBJ databases">
        <title>Genome of toxic invasive species Heracleum sosnowskyi carries increased number of genes despite the absence of recent whole-genome duplications.</title>
        <authorList>
            <person name="Schelkunov M."/>
            <person name="Shtratnikova V."/>
            <person name="Makarenko M."/>
            <person name="Klepikova A."/>
            <person name="Omelchenko D."/>
            <person name="Novikova G."/>
            <person name="Obukhova E."/>
            <person name="Bogdanov V."/>
            <person name="Penin A."/>
            <person name="Logacheva M."/>
        </authorList>
    </citation>
    <scope>NUCLEOTIDE SEQUENCE</scope>
    <source>
        <strain evidence="2">Hsosn_3</strain>
        <tissue evidence="2">Leaf</tissue>
    </source>
</reference>
<dbReference type="Gene3D" id="1.20.1280.50">
    <property type="match status" value="1"/>
</dbReference>
<dbReference type="InterPro" id="IPR006527">
    <property type="entry name" value="F-box-assoc_dom_typ1"/>
</dbReference>
<sequence>MSLSKHKKMPSYDIPEELLSEIFKRLPVKYVLRCRAVQKSWYHFLKTPLFITLHCNYQKMTAHINPKYLLIHNTDTHLLTVCTDDVQCQEYCTLEYPLDFDNHEWYALSNGLVCVSSVLCRRPGYDSSIYLWNPLLQKCRTLPDSPLSRFTIEEFQWKALAFGFLPEVNDYVVVHVGRLGPDLPDPNELEPAVMIGVYSLNTNSWKEFYLDAIINGCISRQISSDKPVFVGSTAYWIANEFSGFYQAVMYWDTKTNTLGEINVPILNMNPDRLFDDPLIHQFGQSIAYFIEDDDSHHLDIWVLKDDPIQKFYWEKKVSVILCENVWADVLGIRNSGEPILAKLNNLISYDIDTWEPYDFIDSCDRLTPNSNHEEGSKPPFVITPFVETLLWFDLD</sequence>
<dbReference type="SUPFAM" id="SSF81383">
    <property type="entry name" value="F-box domain"/>
    <property type="match status" value="1"/>
</dbReference>
<feature type="domain" description="F-box" evidence="1">
    <location>
        <begin position="8"/>
        <end position="60"/>
    </location>
</feature>
<proteinExistence type="predicted"/>
<organism evidence="2 3">
    <name type="scientific">Heracleum sosnowskyi</name>
    <dbReference type="NCBI Taxonomy" id="360622"/>
    <lineage>
        <taxon>Eukaryota</taxon>
        <taxon>Viridiplantae</taxon>
        <taxon>Streptophyta</taxon>
        <taxon>Embryophyta</taxon>
        <taxon>Tracheophyta</taxon>
        <taxon>Spermatophyta</taxon>
        <taxon>Magnoliopsida</taxon>
        <taxon>eudicotyledons</taxon>
        <taxon>Gunneridae</taxon>
        <taxon>Pentapetalae</taxon>
        <taxon>asterids</taxon>
        <taxon>campanulids</taxon>
        <taxon>Apiales</taxon>
        <taxon>Apiaceae</taxon>
        <taxon>Apioideae</taxon>
        <taxon>apioid superclade</taxon>
        <taxon>Tordylieae</taxon>
        <taxon>Tordyliinae</taxon>
        <taxon>Heracleum</taxon>
    </lineage>
</organism>
<dbReference type="InterPro" id="IPR001810">
    <property type="entry name" value="F-box_dom"/>
</dbReference>
<name>A0AAD8HTI0_9APIA</name>
<keyword evidence="3" id="KW-1185">Reference proteome</keyword>
<dbReference type="Pfam" id="PF07734">
    <property type="entry name" value="FBA_1"/>
    <property type="match status" value="1"/>
</dbReference>
<reference evidence="2" key="2">
    <citation type="submission" date="2023-05" db="EMBL/GenBank/DDBJ databases">
        <authorList>
            <person name="Schelkunov M.I."/>
        </authorList>
    </citation>
    <scope>NUCLEOTIDE SEQUENCE</scope>
    <source>
        <strain evidence="2">Hsosn_3</strain>
        <tissue evidence="2">Leaf</tissue>
    </source>
</reference>
<dbReference type="EMBL" id="JAUIZM010000008">
    <property type="protein sequence ID" value="KAK1371800.1"/>
    <property type="molecule type" value="Genomic_DNA"/>
</dbReference>
<evidence type="ECO:0000313" key="2">
    <source>
        <dbReference type="EMBL" id="KAK1371800.1"/>
    </source>
</evidence>
<dbReference type="Pfam" id="PF00646">
    <property type="entry name" value="F-box"/>
    <property type="match status" value="1"/>
</dbReference>
<dbReference type="InterPro" id="IPR017451">
    <property type="entry name" value="F-box-assoc_interact_dom"/>
</dbReference>
<dbReference type="Proteomes" id="UP001237642">
    <property type="component" value="Unassembled WGS sequence"/>
</dbReference>
<dbReference type="PROSITE" id="PS50181">
    <property type="entry name" value="FBOX"/>
    <property type="match status" value="1"/>
</dbReference>
<dbReference type="SUPFAM" id="SSF50965">
    <property type="entry name" value="Galactose oxidase, central domain"/>
    <property type="match status" value="1"/>
</dbReference>
<dbReference type="SMART" id="SM00256">
    <property type="entry name" value="FBOX"/>
    <property type="match status" value="1"/>
</dbReference>
<dbReference type="PANTHER" id="PTHR31672:SF13">
    <property type="entry name" value="F-BOX PROTEIN CPR30-LIKE"/>
    <property type="match status" value="1"/>
</dbReference>
<accession>A0AAD8HTI0</accession>
<comment type="caution">
    <text evidence="2">The sequence shown here is derived from an EMBL/GenBank/DDBJ whole genome shotgun (WGS) entry which is preliminary data.</text>
</comment>
<evidence type="ECO:0000313" key="3">
    <source>
        <dbReference type="Proteomes" id="UP001237642"/>
    </source>
</evidence>